<dbReference type="Gene3D" id="1.10.1740.10">
    <property type="match status" value="1"/>
</dbReference>
<dbReference type="PANTHER" id="PTHR30385">
    <property type="entry name" value="SIGMA FACTOR F FLAGELLAR"/>
    <property type="match status" value="1"/>
</dbReference>
<dbReference type="Proteomes" id="UP000277570">
    <property type="component" value="Unassembled WGS sequence"/>
</dbReference>
<evidence type="ECO:0000256" key="2">
    <source>
        <dbReference type="ARBA" id="ARBA00023082"/>
    </source>
</evidence>
<keyword evidence="2" id="KW-0731">Sigma factor</keyword>
<dbReference type="SUPFAM" id="SSF88946">
    <property type="entry name" value="Sigma2 domain of RNA polymerase sigma factors"/>
    <property type="match status" value="1"/>
</dbReference>
<dbReference type="Pfam" id="PF04542">
    <property type="entry name" value="Sigma70_r2"/>
    <property type="match status" value="1"/>
</dbReference>
<dbReference type="InterPro" id="IPR013324">
    <property type="entry name" value="RNA_pol_sigma_r3/r4-like"/>
</dbReference>
<dbReference type="InterPro" id="IPR014284">
    <property type="entry name" value="RNA_pol_sigma-70_dom"/>
</dbReference>
<dbReference type="InterPro" id="IPR013325">
    <property type="entry name" value="RNA_pol_sigma_r2"/>
</dbReference>
<protein>
    <submittedName>
        <fullName evidence="6">FliA/WhiG subfamily RNA polymerase sigma-28 subunit</fullName>
    </submittedName>
</protein>
<evidence type="ECO:0000256" key="4">
    <source>
        <dbReference type="ARBA" id="ARBA00023163"/>
    </source>
</evidence>
<keyword evidence="7" id="KW-1185">Reference proteome</keyword>
<organism evidence="6 7">
    <name type="scientific">Clostridium carnis</name>
    <dbReference type="NCBI Taxonomy" id="1530"/>
    <lineage>
        <taxon>Bacteria</taxon>
        <taxon>Bacillati</taxon>
        <taxon>Bacillota</taxon>
        <taxon>Clostridia</taxon>
        <taxon>Eubacteriales</taxon>
        <taxon>Clostridiaceae</taxon>
        <taxon>Clostridium</taxon>
    </lineage>
</organism>
<dbReference type="NCBIfam" id="TIGR02937">
    <property type="entry name" value="sigma70-ECF"/>
    <property type="match status" value="1"/>
</dbReference>
<name>A0ABY6SRK2_9CLOT</name>
<proteinExistence type="predicted"/>
<feature type="domain" description="RNA polymerase sigma-70 region 2" evidence="5">
    <location>
        <begin position="29"/>
        <end position="84"/>
    </location>
</feature>
<dbReference type="EMBL" id="UYIN01000004">
    <property type="protein sequence ID" value="VDG71128.1"/>
    <property type="molecule type" value="Genomic_DNA"/>
</dbReference>
<dbReference type="InterPro" id="IPR007627">
    <property type="entry name" value="RNA_pol_sigma70_r2"/>
</dbReference>
<dbReference type="SUPFAM" id="SSF88659">
    <property type="entry name" value="Sigma3 and sigma4 domains of RNA polymerase sigma factors"/>
    <property type="match status" value="1"/>
</dbReference>
<keyword evidence="1" id="KW-0805">Transcription regulation</keyword>
<evidence type="ECO:0000313" key="7">
    <source>
        <dbReference type="Proteomes" id="UP000277570"/>
    </source>
</evidence>
<keyword evidence="4" id="KW-0804">Transcription</keyword>
<evidence type="ECO:0000256" key="3">
    <source>
        <dbReference type="ARBA" id="ARBA00023125"/>
    </source>
</evidence>
<dbReference type="Gene3D" id="1.20.140.160">
    <property type="match status" value="1"/>
</dbReference>
<accession>A0ABY6SRK2</accession>
<keyword evidence="3" id="KW-0238">DNA-binding</keyword>
<reference evidence="6 7" key="1">
    <citation type="submission" date="2018-11" db="EMBL/GenBank/DDBJ databases">
        <authorList>
            <consortium name="Pathogen Informatics"/>
        </authorList>
    </citation>
    <scope>NUCLEOTIDE SEQUENCE [LARGE SCALE GENOMIC DNA]</scope>
    <source>
        <strain evidence="6 7">NCTC10913</strain>
    </source>
</reference>
<evidence type="ECO:0000259" key="5">
    <source>
        <dbReference type="Pfam" id="PF04542"/>
    </source>
</evidence>
<evidence type="ECO:0000256" key="1">
    <source>
        <dbReference type="ARBA" id="ARBA00023015"/>
    </source>
</evidence>
<gene>
    <name evidence="6" type="primary">sigE_2</name>
    <name evidence="6" type="ORF">NCTC10913_01488</name>
</gene>
<sequence>MKEGEISMIDVTEYMGFANYIVNKLYMEYGFLNKRYEKEDLLQIAYMTLIKCAKTNKENVPFKFTTYAGKAIRNNLFYYAKKDKKYNYEIYSLNYEFDNDGKSVVLEEVLRVDDGFEDDVITKVDAKQLLSGLSKEELRMARMYFIEEMTQREVAREIKRSYSFVERRISRIKAKLKKATMSSD</sequence>
<evidence type="ECO:0000313" key="6">
    <source>
        <dbReference type="EMBL" id="VDG71128.1"/>
    </source>
</evidence>
<comment type="caution">
    <text evidence="6">The sequence shown here is derived from an EMBL/GenBank/DDBJ whole genome shotgun (WGS) entry which is preliminary data.</text>
</comment>